<evidence type="ECO:0000313" key="14">
    <source>
        <dbReference type="Proteomes" id="UP000009192"/>
    </source>
</evidence>
<dbReference type="GO" id="GO:0006508">
    <property type="term" value="P:proteolysis"/>
    <property type="evidence" value="ECO:0007669"/>
    <property type="project" value="UniProtKB-KW"/>
</dbReference>
<dbReference type="InterPro" id="IPR018114">
    <property type="entry name" value="TRYPSIN_HIS"/>
</dbReference>
<sequence>MLWNPFVLVNGSAAQSHSTVHLSSVSTSSIQFAAKLVSESRASVAQSKLRVAFSFGMYVSGSPECSKSLLLVAAAAAVPRPNDGRIVGGQVTDIRDFPYQASIQLNGQHICGGAIIGDYFILTAAHCFEEPWTELDYSVRLGATEHNTGGELLSLRQIIRHGAYNSQTHDNDLALLLLNAQLNYTETQQAVSLAGAGDTLTLDTRLYVSGWGYQSEGGEEGVSPVLRYADVAHVEPGVCRRAYGKVLPITQHMLCAAREGHDSCQGDSGGPLVGYAPGSARGKLYGIVSWGLGCAQKEYPGVYANVAAFRNWIDAQVGAWGWNTLIKGWSGLQRVNEV</sequence>
<dbReference type="InParanoid" id="B4KPI1"/>
<keyword evidence="8" id="KW-1015">Disulfide bond</keyword>
<evidence type="ECO:0000256" key="10">
    <source>
        <dbReference type="ARBA" id="ARBA00038868"/>
    </source>
</evidence>
<comment type="similarity">
    <text evidence="1">Belongs to the peptidase S1 family.</text>
</comment>
<dbReference type="SMR" id="B4KPI1"/>
<feature type="domain" description="Peptidase S1" evidence="12">
    <location>
        <begin position="86"/>
        <end position="318"/>
    </location>
</feature>
<gene>
    <name evidence="13" type="primary">Dmoj\GI20937</name>
    <name evidence="13" type="ORF">Dmoj_GI20937</name>
</gene>
<dbReference type="PROSITE" id="PS00135">
    <property type="entry name" value="TRYPSIN_SER"/>
    <property type="match status" value="1"/>
</dbReference>
<keyword evidence="6 11" id="KW-0720">Serine protease</keyword>
<dbReference type="SUPFAM" id="SSF50494">
    <property type="entry name" value="Trypsin-like serine proteases"/>
    <property type="match status" value="1"/>
</dbReference>
<dbReference type="eggNOG" id="KOG3627">
    <property type="taxonomic scope" value="Eukaryota"/>
</dbReference>
<evidence type="ECO:0000256" key="9">
    <source>
        <dbReference type="ARBA" id="ARBA00036320"/>
    </source>
</evidence>
<evidence type="ECO:0000313" key="13">
    <source>
        <dbReference type="EMBL" id="EDW10177.2"/>
    </source>
</evidence>
<dbReference type="InterPro" id="IPR001314">
    <property type="entry name" value="Peptidase_S1A"/>
</dbReference>
<dbReference type="Gene3D" id="2.40.10.10">
    <property type="entry name" value="Trypsin-like serine proteases"/>
    <property type="match status" value="1"/>
</dbReference>
<evidence type="ECO:0000256" key="6">
    <source>
        <dbReference type="ARBA" id="ARBA00022825"/>
    </source>
</evidence>
<dbReference type="PRINTS" id="PR00722">
    <property type="entry name" value="CHYMOTRYPSIN"/>
</dbReference>
<dbReference type="FunFam" id="2.40.10.10:FF:000034">
    <property type="entry name" value="Eupolytin"/>
    <property type="match status" value="1"/>
</dbReference>
<dbReference type="PANTHER" id="PTHR24276">
    <property type="entry name" value="POLYSERASE-RELATED"/>
    <property type="match status" value="1"/>
</dbReference>
<dbReference type="InterPro" id="IPR050430">
    <property type="entry name" value="Peptidase_S1"/>
</dbReference>
<evidence type="ECO:0000256" key="7">
    <source>
        <dbReference type="ARBA" id="ARBA00023145"/>
    </source>
</evidence>
<keyword evidence="3" id="KW-0732">Signal</keyword>
<dbReference type="AlphaFoldDB" id="B4KPI1"/>
<dbReference type="EC" id="3.4.21.4" evidence="10"/>
<comment type="catalytic activity">
    <reaction evidence="9">
        <text>Preferential cleavage: Arg-|-Xaa, Lys-|-Xaa.</text>
        <dbReference type="EC" id="3.4.21.4"/>
    </reaction>
</comment>
<dbReference type="GO" id="GO:0007586">
    <property type="term" value="P:digestion"/>
    <property type="evidence" value="ECO:0007669"/>
    <property type="project" value="UniProtKB-KW"/>
</dbReference>
<dbReference type="Pfam" id="PF00089">
    <property type="entry name" value="Trypsin"/>
    <property type="match status" value="1"/>
</dbReference>
<organism evidence="13 14">
    <name type="scientific">Drosophila mojavensis</name>
    <name type="common">Fruit fly</name>
    <dbReference type="NCBI Taxonomy" id="7230"/>
    <lineage>
        <taxon>Eukaryota</taxon>
        <taxon>Metazoa</taxon>
        <taxon>Ecdysozoa</taxon>
        <taxon>Arthropoda</taxon>
        <taxon>Hexapoda</taxon>
        <taxon>Insecta</taxon>
        <taxon>Pterygota</taxon>
        <taxon>Neoptera</taxon>
        <taxon>Endopterygota</taxon>
        <taxon>Diptera</taxon>
        <taxon>Brachycera</taxon>
        <taxon>Muscomorpha</taxon>
        <taxon>Ephydroidea</taxon>
        <taxon>Drosophilidae</taxon>
        <taxon>Drosophila</taxon>
    </lineage>
</organism>
<accession>B4KPI1</accession>
<dbReference type="PROSITE" id="PS00134">
    <property type="entry name" value="TRYPSIN_HIS"/>
    <property type="match status" value="1"/>
</dbReference>
<dbReference type="CDD" id="cd00190">
    <property type="entry name" value="Tryp_SPc"/>
    <property type="match status" value="1"/>
</dbReference>
<dbReference type="EMBL" id="CH933808">
    <property type="protein sequence ID" value="EDW10177.2"/>
    <property type="molecule type" value="Genomic_DNA"/>
</dbReference>
<keyword evidence="2 11" id="KW-0645">Protease</keyword>
<dbReference type="InterPro" id="IPR009003">
    <property type="entry name" value="Peptidase_S1_PA"/>
</dbReference>
<reference evidence="13 14" key="1">
    <citation type="journal article" date="2007" name="Nature">
        <title>Evolution of genes and genomes on the Drosophila phylogeny.</title>
        <authorList>
            <consortium name="Drosophila 12 Genomes Consortium"/>
            <person name="Clark A.G."/>
            <person name="Eisen M.B."/>
            <person name="Smith D.R."/>
            <person name="Bergman C.M."/>
            <person name="Oliver B."/>
            <person name="Markow T.A."/>
            <person name="Kaufman T.C."/>
            <person name="Kellis M."/>
            <person name="Gelbart W."/>
            <person name="Iyer V.N."/>
            <person name="Pollard D.A."/>
            <person name="Sackton T.B."/>
            <person name="Larracuente A.M."/>
            <person name="Singh N.D."/>
            <person name="Abad J.P."/>
            <person name="Abt D.N."/>
            <person name="Adryan B."/>
            <person name="Aguade M."/>
            <person name="Akashi H."/>
            <person name="Anderson W.W."/>
            <person name="Aquadro C.F."/>
            <person name="Ardell D.H."/>
            <person name="Arguello R."/>
            <person name="Artieri C.G."/>
            <person name="Barbash D.A."/>
            <person name="Barker D."/>
            <person name="Barsanti P."/>
            <person name="Batterham P."/>
            <person name="Batzoglou S."/>
            <person name="Begun D."/>
            <person name="Bhutkar A."/>
            <person name="Blanco E."/>
            <person name="Bosak S.A."/>
            <person name="Bradley R.K."/>
            <person name="Brand A.D."/>
            <person name="Brent M.R."/>
            <person name="Brooks A.N."/>
            <person name="Brown R.H."/>
            <person name="Butlin R.K."/>
            <person name="Caggese C."/>
            <person name="Calvi B.R."/>
            <person name="Bernardo de Carvalho A."/>
            <person name="Caspi A."/>
            <person name="Castrezana S."/>
            <person name="Celniker S.E."/>
            <person name="Chang J.L."/>
            <person name="Chapple C."/>
            <person name="Chatterji S."/>
            <person name="Chinwalla A."/>
            <person name="Civetta A."/>
            <person name="Clifton S.W."/>
            <person name="Comeron J.M."/>
            <person name="Costello J.C."/>
            <person name="Coyne J.A."/>
            <person name="Daub J."/>
            <person name="David R.G."/>
            <person name="Delcher A.L."/>
            <person name="Delehaunty K."/>
            <person name="Do C.B."/>
            <person name="Ebling H."/>
            <person name="Edwards K."/>
            <person name="Eickbush T."/>
            <person name="Evans J.D."/>
            <person name="Filipski A."/>
            <person name="Findeiss S."/>
            <person name="Freyhult E."/>
            <person name="Fulton L."/>
            <person name="Fulton R."/>
            <person name="Garcia A.C."/>
            <person name="Gardiner A."/>
            <person name="Garfield D.A."/>
            <person name="Garvin B.E."/>
            <person name="Gibson G."/>
            <person name="Gilbert D."/>
            <person name="Gnerre S."/>
            <person name="Godfrey J."/>
            <person name="Good R."/>
            <person name="Gotea V."/>
            <person name="Gravely B."/>
            <person name="Greenberg A.J."/>
            <person name="Griffiths-Jones S."/>
            <person name="Gross S."/>
            <person name="Guigo R."/>
            <person name="Gustafson E.A."/>
            <person name="Haerty W."/>
            <person name="Hahn M.W."/>
            <person name="Halligan D.L."/>
            <person name="Halpern A.L."/>
            <person name="Halter G.M."/>
            <person name="Han M.V."/>
            <person name="Heger A."/>
            <person name="Hillier L."/>
            <person name="Hinrichs A.S."/>
            <person name="Holmes I."/>
            <person name="Hoskins R.A."/>
            <person name="Hubisz M.J."/>
            <person name="Hultmark D."/>
            <person name="Huntley M.A."/>
            <person name="Jaffe D.B."/>
            <person name="Jagadeeshan S."/>
            <person name="Jeck W.R."/>
            <person name="Johnson J."/>
            <person name="Jones C.D."/>
            <person name="Jordan W.C."/>
            <person name="Karpen G.H."/>
            <person name="Kataoka E."/>
            <person name="Keightley P.D."/>
            <person name="Kheradpour P."/>
            <person name="Kirkness E.F."/>
            <person name="Koerich L.B."/>
            <person name="Kristiansen K."/>
            <person name="Kudrna D."/>
            <person name="Kulathinal R.J."/>
            <person name="Kumar S."/>
            <person name="Kwok R."/>
            <person name="Lander E."/>
            <person name="Langley C.H."/>
            <person name="Lapoint R."/>
            <person name="Lazzaro B.P."/>
            <person name="Lee S.J."/>
            <person name="Levesque L."/>
            <person name="Li R."/>
            <person name="Lin C.F."/>
            <person name="Lin M.F."/>
            <person name="Lindblad-Toh K."/>
            <person name="Llopart A."/>
            <person name="Long M."/>
            <person name="Low L."/>
            <person name="Lozovsky E."/>
            <person name="Lu J."/>
            <person name="Luo M."/>
            <person name="Machado C.A."/>
            <person name="Makalowski W."/>
            <person name="Marzo M."/>
            <person name="Matsuda M."/>
            <person name="Matzkin L."/>
            <person name="McAllister B."/>
            <person name="McBride C.S."/>
            <person name="McKernan B."/>
            <person name="McKernan K."/>
            <person name="Mendez-Lago M."/>
            <person name="Minx P."/>
            <person name="Mollenhauer M.U."/>
            <person name="Montooth K."/>
            <person name="Mount S.M."/>
            <person name="Mu X."/>
            <person name="Myers E."/>
            <person name="Negre B."/>
            <person name="Newfeld S."/>
            <person name="Nielsen R."/>
            <person name="Noor M.A."/>
            <person name="O'Grady P."/>
            <person name="Pachter L."/>
            <person name="Papaceit M."/>
            <person name="Parisi M.J."/>
            <person name="Parisi M."/>
            <person name="Parts L."/>
            <person name="Pedersen J.S."/>
            <person name="Pesole G."/>
            <person name="Phillippy A.M."/>
            <person name="Ponting C.P."/>
            <person name="Pop M."/>
            <person name="Porcelli D."/>
            <person name="Powell J.R."/>
            <person name="Prohaska S."/>
            <person name="Pruitt K."/>
            <person name="Puig M."/>
            <person name="Quesneville H."/>
            <person name="Ram K.R."/>
            <person name="Rand D."/>
            <person name="Rasmussen M.D."/>
            <person name="Reed L.K."/>
            <person name="Reenan R."/>
            <person name="Reily A."/>
            <person name="Remington K.A."/>
            <person name="Rieger T.T."/>
            <person name="Ritchie M.G."/>
            <person name="Robin C."/>
            <person name="Rogers Y.H."/>
            <person name="Rohde C."/>
            <person name="Rozas J."/>
            <person name="Rubenfield M.J."/>
            <person name="Ruiz A."/>
            <person name="Russo S."/>
            <person name="Salzberg S.L."/>
            <person name="Sanchez-Gracia A."/>
            <person name="Saranga D.J."/>
            <person name="Sato H."/>
            <person name="Schaeffer S.W."/>
            <person name="Schatz M.C."/>
            <person name="Schlenke T."/>
            <person name="Schwartz R."/>
            <person name="Segarra C."/>
            <person name="Singh R.S."/>
            <person name="Sirot L."/>
            <person name="Sirota M."/>
            <person name="Sisneros N.B."/>
            <person name="Smith C.D."/>
            <person name="Smith T.F."/>
            <person name="Spieth J."/>
            <person name="Stage D.E."/>
            <person name="Stark A."/>
            <person name="Stephan W."/>
            <person name="Strausberg R.L."/>
            <person name="Strempel S."/>
            <person name="Sturgill D."/>
            <person name="Sutton G."/>
            <person name="Sutton G.G."/>
            <person name="Tao W."/>
            <person name="Teichmann S."/>
            <person name="Tobari Y.N."/>
            <person name="Tomimura Y."/>
            <person name="Tsolas J.M."/>
            <person name="Valente V.L."/>
            <person name="Venter E."/>
            <person name="Venter J.C."/>
            <person name="Vicario S."/>
            <person name="Vieira F.G."/>
            <person name="Vilella A.J."/>
            <person name="Villasante A."/>
            <person name="Walenz B."/>
            <person name="Wang J."/>
            <person name="Wasserman M."/>
            <person name="Watts T."/>
            <person name="Wilson D."/>
            <person name="Wilson R.K."/>
            <person name="Wing R.A."/>
            <person name="Wolfner M.F."/>
            <person name="Wong A."/>
            <person name="Wong G.K."/>
            <person name="Wu C.I."/>
            <person name="Wu G."/>
            <person name="Yamamoto D."/>
            <person name="Yang H.P."/>
            <person name="Yang S.P."/>
            <person name="Yorke J.A."/>
            <person name="Yoshida K."/>
            <person name="Zdobnov E."/>
            <person name="Zhang P."/>
            <person name="Zhang Y."/>
            <person name="Zimin A.V."/>
            <person name="Baldwin J."/>
            <person name="Abdouelleil A."/>
            <person name="Abdulkadir J."/>
            <person name="Abebe A."/>
            <person name="Abera B."/>
            <person name="Abreu J."/>
            <person name="Acer S.C."/>
            <person name="Aftuck L."/>
            <person name="Alexander A."/>
            <person name="An P."/>
            <person name="Anderson E."/>
            <person name="Anderson S."/>
            <person name="Arachi H."/>
            <person name="Azer M."/>
            <person name="Bachantsang P."/>
            <person name="Barry A."/>
            <person name="Bayul T."/>
            <person name="Berlin A."/>
            <person name="Bessette D."/>
            <person name="Bloom T."/>
            <person name="Blye J."/>
            <person name="Boguslavskiy L."/>
            <person name="Bonnet C."/>
            <person name="Boukhgalter B."/>
            <person name="Bourzgui I."/>
            <person name="Brown A."/>
            <person name="Cahill P."/>
            <person name="Channer S."/>
            <person name="Cheshatsang Y."/>
            <person name="Chuda L."/>
            <person name="Citroen M."/>
            <person name="Collymore A."/>
            <person name="Cooke P."/>
            <person name="Costello M."/>
            <person name="D'Aco K."/>
            <person name="Daza R."/>
            <person name="De Haan G."/>
            <person name="DeGray S."/>
            <person name="DeMaso C."/>
            <person name="Dhargay N."/>
            <person name="Dooley K."/>
            <person name="Dooley E."/>
            <person name="Doricent M."/>
            <person name="Dorje P."/>
            <person name="Dorjee K."/>
            <person name="Dupes A."/>
            <person name="Elong R."/>
            <person name="Falk J."/>
            <person name="Farina A."/>
            <person name="Faro S."/>
            <person name="Ferguson D."/>
            <person name="Fisher S."/>
            <person name="Foley C.D."/>
            <person name="Franke A."/>
            <person name="Friedrich D."/>
            <person name="Gadbois L."/>
            <person name="Gearin G."/>
            <person name="Gearin C.R."/>
            <person name="Giannoukos G."/>
            <person name="Goode T."/>
            <person name="Graham J."/>
            <person name="Grandbois E."/>
            <person name="Grewal S."/>
            <person name="Gyaltsen K."/>
            <person name="Hafez N."/>
            <person name="Hagos B."/>
            <person name="Hall J."/>
            <person name="Henson C."/>
            <person name="Hollinger A."/>
            <person name="Honan T."/>
            <person name="Huard M.D."/>
            <person name="Hughes L."/>
            <person name="Hurhula B."/>
            <person name="Husby M.E."/>
            <person name="Kamat A."/>
            <person name="Kanga B."/>
            <person name="Kashin S."/>
            <person name="Khazanovich D."/>
            <person name="Kisner P."/>
            <person name="Lance K."/>
            <person name="Lara M."/>
            <person name="Lee W."/>
            <person name="Lennon N."/>
            <person name="Letendre F."/>
            <person name="LeVine R."/>
            <person name="Lipovsky A."/>
            <person name="Liu X."/>
            <person name="Liu J."/>
            <person name="Liu S."/>
            <person name="Lokyitsang T."/>
            <person name="Lokyitsang Y."/>
            <person name="Lubonja R."/>
            <person name="Lui A."/>
            <person name="MacDonald P."/>
            <person name="Magnisalis V."/>
            <person name="Maru K."/>
            <person name="Matthews C."/>
            <person name="McCusker W."/>
            <person name="McDonough S."/>
            <person name="Mehta T."/>
            <person name="Meldrim J."/>
            <person name="Meneus L."/>
            <person name="Mihai O."/>
            <person name="Mihalev A."/>
            <person name="Mihova T."/>
            <person name="Mittelman R."/>
            <person name="Mlenga V."/>
            <person name="Montmayeur A."/>
            <person name="Mulrain L."/>
            <person name="Navidi A."/>
            <person name="Naylor J."/>
            <person name="Negash T."/>
            <person name="Nguyen T."/>
            <person name="Nguyen N."/>
            <person name="Nicol R."/>
            <person name="Norbu C."/>
            <person name="Norbu N."/>
            <person name="Novod N."/>
            <person name="O'Neill B."/>
            <person name="Osman S."/>
            <person name="Markiewicz E."/>
            <person name="Oyono O.L."/>
            <person name="Patti C."/>
            <person name="Phunkhang P."/>
            <person name="Pierre F."/>
            <person name="Priest M."/>
            <person name="Raghuraman S."/>
            <person name="Rege F."/>
            <person name="Reyes R."/>
            <person name="Rise C."/>
            <person name="Rogov P."/>
            <person name="Ross K."/>
            <person name="Ryan E."/>
            <person name="Settipalli S."/>
            <person name="Shea T."/>
            <person name="Sherpa N."/>
            <person name="Shi L."/>
            <person name="Shih D."/>
            <person name="Sparrow T."/>
            <person name="Spaulding J."/>
            <person name="Stalker J."/>
            <person name="Stange-Thomann N."/>
            <person name="Stavropoulos S."/>
            <person name="Stone C."/>
            <person name="Strader C."/>
            <person name="Tesfaye S."/>
            <person name="Thomson T."/>
            <person name="Thoulutsang Y."/>
            <person name="Thoulutsang D."/>
            <person name="Topham K."/>
            <person name="Topping I."/>
            <person name="Tsamla T."/>
            <person name="Vassiliev H."/>
            <person name="Vo A."/>
            <person name="Wangchuk T."/>
            <person name="Wangdi T."/>
            <person name="Weiand M."/>
            <person name="Wilkinson J."/>
            <person name="Wilson A."/>
            <person name="Yadav S."/>
            <person name="Young G."/>
            <person name="Yu Q."/>
            <person name="Zembek L."/>
            <person name="Zhong D."/>
            <person name="Zimmer A."/>
            <person name="Zwirko Z."/>
            <person name="Jaffe D.B."/>
            <person name="Alvarez P."/>
            <person name="Brockman W."/>
            <person name="Butler J."/>
            <person name="Chin C."/>
            <person name="Gnerre S."/>
            <person name="Grabherr M."/>
            <person name="Kleber M."/>
            <person name="Mauceli E."/>
            <person name="MacCallum I."/>
        </authorList>
    </citation>
    <scope>NUCLEOTIDE SEQUENCE [LARGE SCALE GENOMIC DNA]</scope>
    <source>
        <strain evidence="14">Tucson 15081-1352.22</strain>
    </source>
</reference>
<keyword evidence="14" id="KW-1185">Reference proteome</keyword>
<proteinExistence type="inferred from homology"/>
<evidence type="ECO:0000259" key="12">
    <source>
        <dbReference type="PROSITE" id="PS50240"/>
    </source>
</evidence>
<name>B4KPI1_DROMO</name>
<keyword evidence="5 11" id="KW-0378">Hydrolase</keyword>
<dbReference type="InterPro" id="IPR033116">
    <property type="entry name" value="TRYPSIN_SER"/>
</dbReference>
<keyword evidence="7" id="KW-0865">Zymogen</keyword>
<evidence type="ECO:0000256" key="8">
    <source>
        <dbReference type="ARBA" id="ARBA00023157"/>
    </source>
</evidence>
<dbReference type="InterPro" id="IPR043504">
    <property type="entry name" value="Peptidase_S1_PA_chymotrypsin"/>
</dbReference>
<dbReference type="Proteomes" id="UP000009192">
    <property type="component" value="Unassembled WGS sequence"/>
</dbReference>
<dbReference type="MEROPS" id="S01.A39"/>
<dbReference type="InterPro" id="IPR001254">
    <property type="entry name" value="Trypsin_dom"/>
</dbReference>
<dbReference type="PROSITE" id="PS50240">
    <property type="entry name" value="TRYPSIN_DOM"/>
    <property type="match status" value="1"/>
</dbReference>
<feature type="non-terminal residue" evidence="13">
    <location>
        <position position="338"/>
    </location>
</feature>
<dbReference type="OrthoDB" id="10059102at2759"/>
<evidence type="ECO:0000256" key="3">
    <source>
        <dbReference type="ARBA" id="ARBA00022729"/>
    </source>
</evidence>
<dbReference type="GO" id="GO:0004252">
    <property type="term" value="F:serine-type endopeptidase activity"/>
    <property type="evidence" value="ECO:0007669"/>
    <property type="project" value="UniProtKB-EC"/>
</dbReference>
<evidence type="ECO:0000256" key="1">
    <source>
        <dbReference type="ARBA" id="ARBA00007664"/>
    </source>
</evidence>
<keyword evidence="4" id="KW-0222">Digestion</keyword>
<evidence type="ECO:0000256" key="5">
    <source>
        <dbReference type="ARBA" id="ARBA00022801"/>
    </source>
</evidence>
<dbReference type="KEGG" id="dmo:Dmoj_GI20937"/>
<dbReference type="SMART" id="SM00020">
    <property type="entry name" value="Tryp_SPc"/>
    <property type="match status" value="1"/>
</dbReference>
<dbReference type="HOGENOM" id="CLU_006842_0_0_1"/>
<evidence type="ECO:0000256" key="4">
    <source>
        <dbReference type="ARBA" id="ARBA00022757"/>
    </source>
</evidence>
<evidence type="ECO:0000256" key="2">
    <source>
        <dbReference type="ARBA" id="ARBA00022670"/>
    </source>
</evidence>
<protein>
    <recommendedName>
        <fullName evidence="10">trypsin</fullName>
        <ecNumber evidence="10">3.4.21.4</ecNumber>
    </recommendedName>
</protein>
<evidence type="ECO:0000256" key="11">
    <source>
        <dbReference type="RuleBase" id="RU363034"/>
    </source>
</evidence>
<dbReference type="PANTHER" id="PTHR24276:SF97">
    <property type="entry name" value="GH13245P2-RELATED"/>
    <property type="match status" value="1"/>
</dbReference>